<dbReference type="Pfam" id="PF00582">
    <property type="entry name" value="Usp"/>
    <property type="match status" value="1"/>
</dbReference>
<dbReference type="InterPro" id="IPR014729">
    <property type="entry name" value="Rossmann-like_a/b/a_fold"/>
</dbReference>
<comment type="similarity">
    <text evidence="1">Belongs to the universal stress protein A family.</text>
</comment>
<dbReference type="AlphaFoldDB" id="I2Q0Q3"/>
<proteinExistence type="inferred from homology"/>
<dbReference type="EMBL" id="JH600068">
    <property type="protein sequence ID" value="EIG53359.1"/>
    <property type="molecule type" value="Genomic_DNA"/>
</dbReference>
<evidence type="ECO:0000313" key="3">
    <source>
        <dbReference type="EMBL" id="EIG53359.1"/>
    </source>
</evidence>
<dbReference type="PANTHER" id="PTHR46268">
    <property type="entry name" value="STRESS RESPONSE PROTEIN NHAX"/>
    <property type="match status" value="1"/>
</dbReference>
<dbReference type="PANTHER" id="PTHR46268:SF6">
    <property type="entry name" value="UNIVERSAL STRESS PROTEIN UP12"/>
    <property type="match status" value="1"/>
</dbReference>
<name>I2Q0Q3_9BACT</name>
<evidence type="ECO:0000259" key="2">
    <source>
        <dbReference type="Pfam" id="PF00582"/>
    </source>
</evidence>
<dbReference type="SUPFAM" id="SSF52402">
    <property type="entry name" value="Adenine nucleotide alpha hydrolases-like"/>
    <property type="match status" value="1"/>
</dbReference>
<accession>I2Q0Q3</accession>
<dbReference type="OrthoDB" id="9788959at2"/>
<feature type="domain" description="UspA" evidence="2">
    <location>
        <begin position="3"/>
        <end position="148"/>
    </location>
</feature>
<gene>
    <name evidence="3" type="ORF">DesU5LDRAFT_1679</name>
</gene>
<organism evidence="3">
    <name type="scientific">Desulfovibrio sp. U5L</name>
    <dbReference type="NCBI Taxonomy" id="596152"/>
    <lineage>
        <taxon>Bacteria</taxon>
        <taxon>Pseudomonadati</taxon>
        <taxon>Thermodesulfobacteriota</taxon>
        <taxon>Desulfovibrionia</taxon>
        <taxon>Desulfovibrionales</taxon>
        <taxon>Desulfovibrionaceae</taxon>
        <taxon>Desulfovibrio</taxon>
    </lineage>
</organism>
<reference evidence="3" key="1">
    <citation type="submission" date="2011-11" db="EMBL/GenBank/DDBJ databases">
        <title>Improved High-Quality Draft sequence of Desulfovibrio sp. U5L.</title>
        <authorList>
            <consortium name="US DOE Joint Genome Institute"/>
            <person name="Lucas S."/>
            <person name="Han J."/>
            <person name="Lapidus A."/>
            <person name="Cheng J.-F."/>
            <person name="Goodwin L."/>
            <person name="Pitluck S."/>
            <person name="Peters L."/>
            <person name="Ovchinnikova G."/>
            <person name="Held B."/>
            <person name="Detter J.C."/>
            <person name="Han C."/>
            <person name="Tapia R."/>
            <person name="Land M."/>
            <person name="Hauser L."/>
            <person name="Kyrpides N."/>
            <person name="Ivanova N."/>
            <person name="Pagani I."/>
            <person name="Gabster J."/>
            <person name="Walker C."/>
            <person name="Stolyar S."/>
            <person name="Stahl D."/>
            <person name="Arkin A."/>
            <person name="Dehal P."/>
            <person name="Hazen T."/>
            <person name="Woyke T."/>
        </authorList>
    </citation>
    <scope>NUCLEOTIDE SEQUENCE [LARGE SCALE GENOMIC DNA]</scope>
    <source>
        <strain evidence="3">U5L</strain>
    </source>
</reference>
<dbReference type="Gene3D" id="3.40.50.620">
    <property type="entry name" value="HUPs"/>
    <property type="match status" value="1"/>
</dbReference>
<dbReference type="STRING" id="596152.DesU5LDRAFT_1679"/>
<sequence>MAYGTILWATDLSKNSLQAVGHVRELAEAHNARVVALYVGVDLCSYFPAYGNYPSRDVLQEFHAWELEQARHKLEAVCSKELSACPNLSVRVLPGDPAGEILKAVTAEKADLVVMATRGQGSEASKTAGTGLGSVAAKVVAGSTVPVQFVNP</sequence>
<dbReference type="HOGENOM" id="CLU_049301_11_2_7"/>
<evidence type="ECO:0000256" key="1">
    <source>
        <dbReference type="ARBA" id="ARBA00008791"/>
    </source>
</evidence>
<protein>
    <submittedName>
        <fullName evidence="3">Universal stress protein UspA-like protein</fullName>
    </submittedName>
</protein>
<dbReference type="eggNOG" id="COG0589">
    <property type="taxonomic scope" value="Bacteria"/>
</dbReference>
<dbReference type="CDD" id="cd00293">
    <property type="entry name" value="USP-like"/>
    <property type="match status" value="1"/>
</dbReference>
<dbReference type="InterPro" id="IPR006016">
    <property type="entry name" value="UspA"/>
</dbReference>